<organism evidence="6 7">
    <name type="scientific">Flavobacterium fontis</name>
    <dbReference type="NCBI Taxonomy" id="1124188"/>
    <lineage>
        <taxon>Bacteria</taxon>
        <taxon>Pseudomonadati</taxon>
        <taxon>Bacteroidota</taxon>
        <taxon>Flavobacteriia</taxon>
        <taxon>Flavobacteriales</taxon>
        <taxon>Flavobacteriaceae</taxon>
        <taxon>Flavobacterium</taxon>
    </lineage>
</organism>
<dbReference type="InterPro" id="IPR051409">
    <property type="entry name" value="Atypical_kinase_ADCK"/>
</dbReference>
<evidence type="ECO:0000256" key="3">
    <source>
        <dbReference type="ARBA" id="ARBA00022741"/>
    </source>
</evidence>
<reference evidence="6 7" key="1">
    <citation type="submission" date="2016-11" db="EMBL/GenBank/DDBJ databases">
        <authorList>
            <person name="Jaros S."/>
            <person name="Januszkiewicz K."/>
            <person name="Wedrychowicz H."/>
        </authorList>
    </citation>
    <scope>NUCLEOTIDE SEQUENCE [LARGE SCALE GENOMIC DNA]</scope>
    <source>
        <strain evidence="6 7">DSM 25660</strain>
    </source>
</reference>
<accession>A0A1M5EIY5</accession>
<evidence type="ECO:0000259" key="5">
    <source>
        <dbReference type="PROSITE" id="PS50011"/>
    </source>
</evidence>
<keyword evidence="4" id="KW-0067">ATP-binding</keyword>
<dbReference type="InterPro" id="IPR004147">
    <property type="entry name" value="ABC1_dom"/>
</dbReference>
<evidence type="ECO:0000313" key="7">
    <source>
        <dbReference type="Proteomes" id="UP000184147"/>
    </source>
</evidence>
<feature type="domain" description="Protein kinase" evidence="5">
    <location>
        <begin position="121"/>
        <end position="436"/>
    </location>
</feature>
<dbReference type="AlphaFoldDB" id="A0A1M5EIY5"/>
<name>A0A1M5EIY5_9FLAO</name>
<dbReference type="InterPro" id="IPR000719">
    <property type="entry name" value="Prot_kinase_dom"/>
</dbReference>
<dbReference type="GO" id="GO:0005524">
    <property type="term" value="F:ATP binding"/>
    <property type="evidence" value="ECO:0007669"/>
    <property type="project" value="UniProtKB-KW"/>
</dbReference>
<dbReference type="Gene3D" id="1.10.510.10">
    <property type="entry name" value="Transferase(Phosphotransferase) domain 1"/>
    <property type="match status" value="1"/>
</dbReference>
<dbReference type="InterPro" id="IPR011009">
    <property type="entry name" value="Kinase-like_dom_sf"/>
</dbReference>
<dbReference type="PANTHER" id="PTHR43851">
    <property type="match status" value="1"/>
</dbReference>
<sequence length="436" mass="50460">MKTLDKIPTGKIERAGQLVKTGLKVGTNYVAYYGEKLVNPSVSRDKLNENNAEDIYDGLKNLKGSALKVAQMLSMDKSIMPQQYVDKFSLSQFSVPPLSAPLVRKTFKKYLGQYPENLYDTFTPDATNAASIGQVHKATKDGKNLAVKIQYPGVAESISSDLALVKPFAIRMFNLKGKDSEKYFKEVEDKLLEETDYDLELRQSIEMTQLCSHIEHLRFPKYYEEYSSAKILTMEWIDGLHLSEFAKQNTDRALGDRIGQALWDFYMFQMHALKQVHADPHPGNFLVDKQGNLVAIDFGCIKKVPMEFYTPYFELANKESINNPTIFNQKLYELEILRQDDTPQEIVYFTKIFHELLQLFTQPFHADHFDFSDEEFFGRIAVMGEEFAKDTQLRKMNGNRGSKHFLYINRTFFGLYNLLHDIKARVDTRHFEKYLR</sequence>
<dbReference type="OrthoDB" id="9795390at2"/>
<dbReference type="PROSITE" id="PS50011">
    <property type="entry name" value="PROTEIN_KINASE_DOM"/>
    <property type="match status" value="1"/>
</dbReference>
<dbReference type="GO" id="GO:0006744">
    <property type="term" value="P:ubiquinone biosynthetic process"/>
    <property type="evidence" value="ECO:0007669"/>
    <property type="project" value="TreeGrafter"/>
</dbReference>
<evidence type="ECO:0000256" key="1">
    <source>
        <dbReference type="ARBA" id="ARBA00009670"/>
    </source>
</evidence>
<dbReference type="CDD" id="cd13970">
    <property type="entry name" value="ABC1_ADCK3"/>
    <property type="match status" value="1"/>
</dbReference>
<keyword evidence="7" id="KW-1185">Reference proteome</keyword>
<evidence type="ECO:0000313" key="6">
    <source>
        <dbReference type="EMBL" id="SHF79031.1"/>
    </source>
</evidence>
<proteinExistence type="inferred from homology"/>
<dbReference type="InterPro" id="IPR034646">
    <property type="entry name" value="ADCK3_dom"/>
</dbReference>
<gene>
    <name evidence="6" type="ORF">SAMN05444377_11955</name>
</gene>
<dbReference type="GO" id="GO:0004672">
    <property type="term" value="F:protein kinase activity"/>
    <property type="evidence" value="ECO:0007669"/>
    <property type="project" value="InterPro"/>
</dbReference>
<dbReference type="SUPFAM" id="SSF56112">
    <property type="entry name" value="Protein kinase-like (PK-like)"/>
    <property type="match status" value="1"/>
</dbReference>
<dbReference type="Proteomes" id="UP000184147">
    <property type="component" value="Unassembled WGS sequence"/>
</dbReference>
<protein>
    <submittedName>
        <fullName evidence="6">ABC1 family protein</fullName>
    </submittedName>
</protein>
<dbReference type="Pfam" id="PF03109">
    <property type="entry name" value="ABC1"/>
    <property type="match status" value="1"/>
</dbReference>
<evidence type="ECO:0000256" key="4">
    <source>
        <dbReference type="ARBA" id="ARBA00022840"/>
    </source>
</evidence>
<evidence type="ECO:0000256" key="2">
    <source>
        <dbReference type="ARBA" id="ARBA00022679"/>
    </source>
</evidence>
<comment type="similarity">
    <text evidence="1">Belongs to the protein kinase superfamily. ADCK protein kinase family.</text>
</comment>
<keyword evidence="3" id="KW-0547">Nucleotide-binding</keyword>
<dbReference type="PANTHER" id="PTHR43851:SF3">
    <property type="entry name" value="COENZYME Q8"/>
    <property type="match status" value="1"/>
</dbReference>
<dbReference type="RefSeq" id="WP_073365228.1">
    <property type="nucleotide sequence ID" value="NZ_FQVQ01000019.1"/>
</dbReference>
<keyword evidence="2" id="KW-0808">Transferase</keyword>
<dbReference type="STRING" id="1124188.SAMN05444377_11955"/>
<dbReference type="EMBL" id="FQVQ01000019">
    <property type="protein sequence ID" value="SHF79031.1"/>
    <property type="molecule type" value="Genomic_DNA"/>
</dbReference>